<reference evidence="3 4" key="1">
    <citation type="submission" date="2019-04" db="EMBL/GenBank/DDBJ databases">
        <title>Microbes associate with the intestines of laboratory mice.</title>
        <authorList>
            <person name="Navarre W."/>
            <person name="Wong E."/>
            <person name="Huang K."/>
            <person name="Tropini C."/>
            <person name="Ng K."/>
            <person name="Yu B."/>
        </authorList>
    </citation>
    <scope>NUCLEOTIDE SEQUENCE [LARGE SCALE GENOMIC DNA]</scope>
    <source>
        <strain evidence="3 4">NM62_B4-13</strain>
    </source>
</reference>
<accession>A0A4S2D3F9</accession>
<dbReference type="Proteomes" id="UP000306631">
    <property type="component" value="Unassembled WGS sequence"/>
</dbReference>
<feature type="domain" description="Aminotransferase class V" evidence="2">
    <location>
        <begin position="81"/>
        <end position="351"/>
    </location>
</feature>
<protein>
    <submittedName>
        <fullName evidence="3">Aminotransferase class V-fold PLP-dependent enzyme</fullName>
    </submittedName>
</protein>
<dbReference type="OrthoDB" id="9764293at2"/>
<evidence type="ECO:0000259" key="2">
    <source>
        <dbReference type="Pfam" id="PF00266"/>
    </source>
</evidence>
<dbReference type="InterPro" id="IPR015422">
    <property type="entry name" value="PyrdxlP-dep_Trfase_small"/>
</dbReference>
<dbReference type="PANTHER" id="PTHR43092:SF6">
    <property type="entry name" value="BLR1280 PROTEIN"/>
    <property type="match status" value="1"/>
</dbReference>
<dbReference type="GO" id="GO:0008483">
    <property type="term" value="F:transaminase activity"/>
    <property type="evidence" value="ECO:0007669"/>
    <property type="project" value="UniProtKB-KW"/>
</dbReference>
<gene>
    <name evidence="3" type="ORF">E5352_07160</name>
</gene>
<dbReference type="SUPFAM" id="SSF53383">
    <property type="entry name" value="PLP-dependent transferases"/>
    <property type="match status" value="1"/>
</dbReference>
<name>A0A4S2D3F9_STEMA</name>
<dbReference type="PANTHER" id="PTHR43092">
    <property type="entry name" value="L-CYSTEINE DESULFHYDRASE"/>
    <property type="match status" value="1"/>
</dbReference>
<proteinExistence type="predicted"/>
<sequence>MDACEWLDRADVPDPNGRTPDDLAADDRWWQRVQALYDLDDAVVMLDNGYWGAMARPVLQACQDWTARVNAGNAWFGRRAFPPLLEQARAQVAGMLGVDPDEIAITRGATEAMQVLIAGYRRLSPGDTVMHADIDYDSMITAMQWLGERRGVRSVAIAMPEPFTHAAVLETYRQALAAHPRTRLLLLTHVNYRNGMLLPVADIAALARAAGVEVVLDAAHGIGQVDTVLPALGVAFAGINLHKWIGAPVGLGALYIRRDRIADVAPYLGEHDDGRIDARVHTGTLNFAACLALPTALALHARIGVANKRARLLRLRNQWLEALHGDDRIERLASPDPRLSSAIAAFRLRGQTTMAANTATAERMLRGHGVFVVPRDGLASGACLRVTPGIFTPPAQIETLVAAIRAVAG</sequence>
<dbReference type="InterPro" id="IPR015421">
    <property type="entry name" value="PyrdxlP-dep_Trfase_major"/>
</dbReference>
<keyword evidence="3" id="KW-0808">Transferase</keyword>
<dbReference type="Gene3D" id="3.40.640.10">
    <property type="entry name" value="Type I PLP-dependent aspartate aminotransferase-like (Major domain)"/>
    <property type="match status" value="1"/>
</dbReference>
<dbReference type="AlphaFoldDB" id="A0A4S2D3F9"/>
<evidence type="ECO:0000313" key="3">
    <source>
        <dbReference type="EMBL" id="TGY34784.1"/>
    </source>
</evidence>
<dbReference type="InterPro" id="IPR015424">
    <property type="entry name" value="PyrdxlP-dep_Trfase"/>
</dbReference>
<evidence type="ECO:0000313" key="4">
    <source>
        <dbReference type="Proteomes" id="UP000306631"/>
    </source>
</evidence>
<dbReference type="RefSeq" id="WP_136004191.1">
    <property type="nucleotide sequence ID" value="NZ_SRYW01000005.1"/>
</dbReference>
<dbReference type="EMBL" id="SRYW01000005">
    <property type="protein sequence ID" value="TGY34784.1"/>
    <property type="molecule type" value="Genomic_DNA"/>
</dbReference>
<comment type="caution">
    <text evidence="3">The sequence shown here is derived from an EMBL/GenBank/DDBJ whole genome shotgun (WGS) entry which is preliminary data.</text>
</comment>
<evidence type="ECO:0000256" key="1">
    <source>
        <dbReference type="ARBA" id="ARBA00022898"/>
    </source>
</evidence>
<keyword evidence="3" id="KW-0032">Aminotransferase</keyword>
<dbReference type="Gene3D" id="3.90.1150.10">
    <property type="entry name" value="Aspartate Aminotransferase, domain 1"/>
    <property type="match status" value="1"/>
</dbReference>
<keyword evidence="1" id="KW-0663">Pyridoxal phosphate</keyword>
<dbReference type="InterPro" id="IPR000192">
    <property type="entry name" value="Aminotrans_V_dom"/>
</dbReference>
<organism evidence="3 4">
    <name type="scientific">Stenotrophomonas maltophilia</name>
    <name type="common">Pseudomonas maltophilia</name>
    <name type="synonym">Xanthomonas maltophilia</name>
    <dbReference type="NCBI Taxonomy" id="40324"/>
    <lineage>
        <taxon>Bacteria</taxon>
        <taxon>Pseudomonadati</taxon>
        <taxon>Pseudomonadota</taxon>
        <taxon>Gammaproteobacteria</taxon>
        <taxon>Lysobacterales</taxon>
        <taxon>Lysobacteraceae</taxon>
        <taxon>Stenotrophomonas</taxon>
        <taxon>Stenotrophomonas maltophilia group</taxon>
    </lineage>
</organism>
<dbReference type="Pfam" id="PF00266">
    <property type="entry name" value="Aminotran_5"/>
    <property type="match status" value="1"/>
</dbReference>